<evidence type="ECO:0000313" key="4">
    <source>
        <dbReference type="EMBL" id="AXH60299.1"/>
    </source>
</evidence>
<proteinExistence type="inferred from homology"/>
<dbReference type="RefSeq" id="WP_005742562.1">
    <property type="nucleotide sequence ID" value="NZ_CP031226.1"/>
</dbReference>
<dbReference type="Proteomes" id="UP000006426">
    <property type="component" value="Plasmid pmppla107"/>
</dbReference>
<dbReference type="PANTHER" id="PTHR32097">
    <property type="entry name" value="CAMP-BINDING PROTEIN 1-RELATED"/>
    <property type="match status" value="1"/>
</dbReference>
<evidence type="ECO:0000259" key="3">
    <source>
        <dbReference type="Pfam" id="PF02342"/>
    </source>
</evidence>
<dbReference type="Pfam" id="PF02342">
    <property type="entry name" value="TerD"/>
    <property type="match status" value="1"/>
</dbReference>
<sequence>MGISLSKGGNISLSKAEPGLTKILVGLSWKPRTTHGQAFDLDASALCLYEDGRAKSDSDFIYFDNDKSPNGAIVFGGDNRTGTGEGHDETLTIDLSQIPADVTRVQFIINIHEGKERGQCFGQVGDAKVEVLNQETSNSIALYELNEDASVETVVVMGEVYRHGEDWKFRAIGQGYEQGLIGVLANVGLVATA</sequence>
<protein>
    <submittedName>
        <fullName evidence="4">TerD family protein</fullName>
    </submittedName>
</protein>
<evidence type="ECO:0000256" key="2">
    <source>
        <dbReference type="ARBA" id="ARBA00022686"/>
    </source>
</evidence>
<dbReference type="EMBL" id="CP031226">
    <property type="protein sequence ID" value="AXH60299.1"/>
    <property type="molecule type" value="Genomic_DNA"/>
</dbReference>
<gene>
    <name evidence="4" type="ORF">PLA107_034525</name>
</gene>
<feature type="domain" description="TerD" evidence="3">
    <location>
        <begin position="1"/>
        <end position="183"/>
    </location>
</feature>
<dbReference type="CDD" id="cd06974">
    <property type="entry name" value="TerD_like"/>
    <property type="match status" value="1"/>
</dbReference>
<keyword evidence="2" id="KW-0778">Tellurium resistance</keyword>
<organism evidence="4 5">
    <name type="scientific">Pseudomonas amygdali pv. lachrymans str. M301315</name>
    <dbReference type="NCBI Taxonomy" id="629260"/>
    <lineage>
        <taxon>Bacteria</taxon>
        <taxon>Pseudomonadati</taxon>
        <taxon>Pseudomonadota</taxon>
        <taxon>Gammaproteobacteria</taxon>
        <taxon>Pseudomonadales</taxon>
        <taxon>Pseudomonadaceae</taxon>
        <taxon>Pseudomonas</taxon>
        <taxon>Pseudomonas amygdali</taxon>
    </lineage>
</organism>
<accession>A0AAD0PWZ8</accession>
<evidence type="ECO:0000313" key="5">
    <source>
        <dbReference type="Proteomes" id="UP000006426"/>
    </source>
</evidence>
<comment type="similarity">
    <text evidence="1">Belongs to the CAPAB/TerDEXZ family.</text>
</comment>
<dbReference type="GeneID" id="39473954"/>
<dbReference type="AlphaFoldDB" id="A0AAD0PWZ8"/>
<name>A0AAD0PWZ8_PSEAV</name>
<dbReference type="Gene3D" id="2.60.60.30">
    <property type="entry name" value="sav2460 like domains"/>
    <property type="match status" value="1"/>
</dbReference>
<dbReference type="InterPro" id="IPR051324">
    <property type="entry name" value="Stress/Tellurium_Resist"/>
</dbReference>
<dbReference type="InterPro" id="IPR003325">
    <property type="entry name" value="TerD"/>
</dbReference>
<reference evidence="4 5" key="1">
    <citation type="journal article" date="2011" name="PLoS Pathog.">
        <title>Dynamic evolution of pathogenicity revealed by sequencing and comparative genomics of 19 Pseudomonas syringae isolates.</title>
        <authorList>
            <person name="Baltrus D.A."/>
            <person name="Nishimura M.T."/>
            <person name="Romanchuk A."/>
            <person name="Chang J.H."/>
            <person name="Mukhtar M.S."/>
            <person name="Cherkis K."/>
            <person name="Roach J."/>
            <person name="Grant S.R."/>
            <person name="Jones C.D."/>
            <person name="Dangl J.L."/>
        </authorList>
    </citation>
    <scope>NUCLEOTIDE SEQUENCE [LARGE SCALE GENOMIC DNA]</scope>
    <source>
        <strain evidence="4 5">M301315</strain>
    </source>
</reference>
<evidence type="ECO:0000256" key="1">
    <source>
        <dbReference type="ARBA" id="ARBA00008775"/>
    </source>
</evidence>
<dbReference type="PANTHER" id="PTHR32097:SF4">
    <property type="entry name" value="GENERAL STRESS PROTEIN 16U"/>
    <property type="match status" value="1"/>
</dbReference>
<keyword evidence="4" id="KW-0614">Plasmid</keyword>
<geneLocation type="plasmid" evidence="5">
    <name>pmppla107</name>
</geneLocation>
<dbReference type="GO" id="GO:0046690">
    <property type="term" value="P:response to tellurium ion"/>
    <property type="evidence" value="ECO:0007669"/>
    <property type="project" value="UniProtKB-KW"/>
</dbReference>